<evidence type="ECO:0000313" key="3">
    <source>
        <dbReference type="Proteomes" id="UP000189796"/>
    </source>
</evidence>
<dbReference type="EMBL" id="LT670817">
    <property type="protein sequence ID" value="SHI11865.1"/>
    <property type="molecule type" value="Genomic_DNA"/>
</dbReference>
<proteinExistence type="predicted"/>
<reference evidence="2 3" key="1">
    <citation type="submission" date="2016-11" db="EMBL/GenBank/DDBJ databases">
        <authorList>
            <person name="Jaros S."/>
            <person name="Januszkiewicz K."/>
            <person name="Wedrychowicz H."/>
        </authorList>
    </citation>
    <scope>NUCLEOTIDE SEQUENCE [LARGE SCALE GENOMIC DNA]</scope>
    <source>
        <strain evidence="2 3">GAS138</strain>
    </source>
</reference>
<protein>
    <submittedName>
        <fullName evidence="2">Uncharacterized protein</fullName>
    </submittedName>
</protein>
<feature type="region of interest" description="Disordered" evidence="1">
    <location>
        <begin position="71"/>
        <end position="99"/>
    </location>
</feature>
<gene>
    <name evidence="2" type="ORF">SAMN05443248_8369</name>
</gene>
<dbReference type="Proteomes" id="UP000189796">
    <property type="component" value="Chromosome I"/>
</dbReference>
<evidence type="ECO:0000313" key="2">
    <source>
        <dbReference type="EMBL" id="SHI11865.1"/>
    </source>
</evidence>
<feature type="region of interest" description="Disordered" evidence="1">
    <location>
        <begin position="1"/>
        <end position="22"/>
    </location>
</feature>
<sequence>MARNRKRQPQHPAQEGMRRTLDQLEKLSNSLVFRELRERPPKSNPELEERIRRISESPSIKRLREQLLVLLGKPDEPAPPSKKRKRAPGAGRPPTLTEEEIERGIKLLFSAKVMLSEVPISPKRACGLLREAGIGVSVSDLTLRRRIINAARDRLRGKLVS</sequence>
<dbReference type="RefSeq" id="WP_154072783.1">
    <property type="nucleotide sequence ID" value="NZ_LT670817.1"/>
</dbReference>
<evidence type="ECO:0000256" key="1">
    <source>
        <dbReference type="SAM" id="MobiDB-lite"/>
    </source>
</evidence>
<dbReference type="AlphaFoldDB" id="A0A1M5YIN0"/>
<accession>A0A1M5YIN0</accession>
<name>A0A1M5YIN0_9BRAD</name>
<organism evidence="2 3">
    <name type="scientific">Bradyrhizobium erythrophlei</name>
    <dbReference type="NCBI Taxonomy" id="1437360"/>
    <lineage>
        <taxon>Bacteria</taxon>
        <taxon>Pseudomonadati</taxon>
        <taxon>Pseudomonadota</taxon>
        <taxon>Alphaproteobacteria</taxon>
        <taxon>Hyphomicrobiales</taxon>
        <taxon>Nitrobacteraceae</taxon>
        <taxon>Bradyrhizobium</taxon>
    </lineage>
</organism>